<gene>
    <name evidence="1" type="ORF">WDZ17_13480</name>
</gene>
<name>A0ABU8RMM0_9ACTN</name>
<reference evidence="1 2" key="1">
    <citation type="journal article" date="2017" name="Int. J. Syst. Evol. Microbiol.">
        <title>Pseudokineococcus basanitobsidens sp. nov., isolated from volcanic rock.</title>
        <authorList>
            <person name="Lee D.W."/>
            <person name="Park M.Y."/>
            <person name="Kim J.J."/>
            <person name="Kim B.S."/>
        </authorList>
    </citation>
    <scope>NUCLEOTIDE SEQUENCE [LARGE SCALE GENOMIC DNA]</scope>
    <source>
        <strain evidence="1 2">DSM 103726</strain>
    </source>
</reference>
<accession>A0ABU8RMM0</accession>
<dbReference type="InterPro" id="IPR011009">
    <property type="entry name" value="Kinase-like_dom_sf"/>
</dbReference>
<sequence length="392" mass="41393">MSDDRGGRSGRPYAVELLEQLHPGSPVGPGRAPQPSTRYLVLPSRARPRALVPANERRAAALALARQLSGPGRRRGLARAAAVAAVSSGAADLLAPSLSVGNAVGGIATEVLPGVLHRDDLLLAMPVSPPRANRKPVLQVLDPCGAVLAFAKVGHDDLTRALVRREATALRRVGERAQGCLVVPEVLGLREWSGLDVLVLGAVDVRRPRLTTTEAGEALRRTSAAVVACGDARDVQLASGEHVRRLRDDLEAGGPTGRQLVALVDSLVARLDVAAVGGWHGDLNPGNLALGRATSTVWDWERFEASAPVGFDLLHHRFTSATHGGTPPEKAALDLLGHAREVLGSDDDHRSRDLARLYLITLGARYLVDRQDVAGAADGQVTRWLLPAVADA</sequence>
<keyword evidence="2" id="KW-1185">Reference proteome</keyword>
<dbReference type="SUPFAM" id="SSF56112">
    <property type="entry name" value="Protein kinase-like (PK-like)"/>
    <property type="match status" value="1"/>
</dbReference>
<dbReference type="RefSeq" id="WP_339575688.1">
    <property type="nucleotide sequence ID" value="NZ_JBBIAA010000020.1"/>
</dbReference>
<dbReference type="Proteomes" id="UP001387100">
    <property type="component" value="Unassembled WGS sequence"/>
</dbReference>
<evidence type="ECO:0008006" key="3">
    <source>
        <dbReference type="Google" id="ProtNLM"/>
    </source>
</evidence>
<comment type="caution">
    <text evidence="1">The sequence shown here is derived from an EMBL/GenBank/DDBJ whole genome shotgun (WGS) entry which is preliminary data.</text>
</comment>
<evidence type="ECO:0000313" key="1">
    <source>
        <dbReference type="EMBL" id="MEJ5946304.1"/>
    </source>
</evidence>
<dbReference type="EMBL" id="JBBIAA010000020">
    <property type="protein sequence ID" value="MEJ5946304.1"/>
    <property type="molecule type" value="Genomic_DNA"/>
</dbReference>
<proteinExistence type="predicted"/>
<protein>
    <recommendedName>
        <fullName evidence="3">Phosphotransferase family enzyme</fullName>
    </recommendedName>
</protein>
<evidence type="ECO:0000313" key="2">
    <source>
        <dbReference type="Proteomes" id="UP001387100"/>
    </source>
</evidence>
<organism evidence="1 2">
    <name type="scientific">Pseudokineococcus basanitobsidens</name>
    <dbReference type="NCBI Taxonomy" id="1926649"/>
    <lineage>
        <taxon>Bacteria</taxon>
        <taxon>Bacillati</taxon>
        <taxon>Actinomycetota</taxon>
        <taxon>Actinomycetes</taxon>
        <taxon>Kineosporiales</taxon>
        <taxon>Kineosporiaceae</taxon>
        <taxon>Pseudokineococcus</taxon>
    </lineage>
</organism>